<dbReference type="Pfam" id="PF01066">
    <property type="entry name" value="CDP-OH_P_transf"/>
    <property type="match status" value="1"/>
</dbReference>
<evidence type="ECO:0000256" key="3">
    <source>
        <dbReference type="ARBA" id="ARBA00022679"/>
    </source>
</evidence>
<comment type="caution">
    <text evidence="8">The sequence shown here is derived from an EMBL/GenBank/DDBJ whole genome shotgun (WGS) entry which is preliminary data.</text>
</comment>
<dbReference type="STRING" id="554055.A0A2P6VM22"/>
<keyword evidence="7" id="KW-1133">Transmembrane helix</keyword>
<dbReference type="AlphaFoldDB" id="A0A2P6VM22"/>
<feature type="region of interest" description="Disordered" evidence="6">
    <location>
        <begin position="541"/>
        <end position="589"/>
    </location>
</feature>
<dbReference type="EMBL" id="LHPF02000003">
    <property type="protein sequence ID" value="PSC75152.1"/>
    <property type="molecule type" value="Genomic_DNA"/>
</dbReference>
<dbReference type="InterPro" id="IPR048254">
    <property type="entry name" value="CDP_ALCOHOL_P_TRANSF_CS"/>
</dbReference>
<feature type="transmembrane region" description="Helical" evidence="7">
    <location>
        <begin position="365"/>
        <end position="384"/>
    </location>
</feature>
<feature type="transmembrane region" description="Helical" evidence="7">
    <location>
        <begin position="144"/>
        <end position="160"/>
    </location>
</feature>
<dbReference type="PANTHER" id="PTHR10414:SF37">
    <property type="entry name" value="BB IN A BOXCAR, ISOFORM C"/>
    <property type="match status" value="1"/>
</dbReference>
<keyword evidence="4 7" id="KW-0472">Membrane</keyword>
<dbReference type="InterPro" id="IPR014472">
    <property type="entry name" value="CHOPT"/>
</dbReference>
<dbReference type="Proteomes" id="UP000239649">
    <property type="component" value="Unassembled WGS sequence"/>
</dbReference>
<dbReference type="Gene3D" id="1.20.120.1760">
    <property type="match status" value="1"/>
</dbReference>
<dbReference type="PROSITE" id="PS00379">
    <property type="entry name" value="CDP_ALCOHOL_P_TRANSF"/>
    <property type="match status" value="1"/>
</dbReference>
<proteinExistence type="inferred from homology"/>
<dbReference type="GO" id="GO:0016020">
    <property type="term" value="C:membrane"/>
    <property type="evidence" value="ECO:0007669"/>
    <property type="project" value="UniProtKB-SubCell"/>
</dbReference>
<feature type="transmembrane region" description="Helical" evidence="7">
    <location>
        <begin position="43"/>
        <end position="64"/>
    </location>
</feature>
<comment type="similarity">
    <text evidence="2 5">Belongs to the CDP-alcohol phosphatidyltransferase class-I family.</text>
</comment>
<gene>
    <name evidence="8" type="ORF">C2E20_2048</name>
</gene>
<evidence type="ECO:0000313" key="9">
    <source>
        <dbReference type="Proteomes" id="UP000239649"/>
    </source>
</evidence>
<evidence type="ECO:0000256" key="2">
    <source>
        <dbReference type="ARBA" id="ARBA00010441"/>
    </source>
</evidence>
<feature type="transmembrane region" description="Helical" evidence="7">
    <location>
        <begin position="340"/>
        <end position="359"/>
    </location>
</feature>
<feature type="transmembrane region" description="Helical" evidence="7">
    <location>
        <begin position="166"/>
        <end position="186"/>
    </location>
</feature>
<comment type="subcellular location">
    <subcellularLocation>
        <location evidence="1">Membrane</location>
    </subcellularLocation>
</comment>
<feature type="transmembrane region" description="Helical" evidence="7">
    <location>
        <begin position="76"/>
        <end position="94"/>
    </location>
</feature>
<keyword evidence="3 5" id="KW-0808">Transferase</keyword>
<dbReference type="InterPro" id="IPR000462">
    <property type="entry name" value="CDP-OH_P_trans"/>
</dbReference>
<reference evidence="8 9" key="1">
    <citation type="journal article" date="2018" name="Plant J.">
        <title>Genome sequences of Chlorella sorokiniana UTEX 1602 and Micractinium conductrix SAG 241.80: implications to maltose excretion by a green alga.</title>
        <authorList>
            <person name="Arriola M.B."/>
            <person name="Velmurugan N."/>
            <person name="Zhang Y."/>
            <person name="Plunkett M.H."/>
            <person name="Hondzo H."/>
            <person name="Barney B.M."/>
        </authorList>
    </citation>
    <scope>NUCLEOTIDE SEQUENCE [LARGE SCALE GENOMIC DNA]</scope>
    <source>
        <strain evidence="8 9">SAG 241.80</strain>
    </source>
</reference>
<evidence type="ECO:0000256" key="4">
    <source>
        <dbReference type="ARBA" id="ARBA00023136"/>
    </source>
</evidence>
<evidence type="ECO:0000313" key="8">
    <source>
        <dbReference type="EMBL" id="PSC75152.1"/>
    </source>
</evidence>
<dbReference type="GO" id="GO:0016780">
    <property type="term" value="F:phosphotransferase activity, for other substituted phosphate groups"/>
    <property type="evidence" value="ECO:0007669"/>
    <property type="project" value="InterPro"/>
</dbReference>
<evidence type="ECO:0000256" key="5">
    <source>
        <dbReference type="RuleBase" id="RU003750"/>
    </source>
</evidence>
<dbReference type="GO" id="GO:0008654">
    <property type="term" value="P:phospholipid biosynthetic process"/>
    <property type="evidence" value="ECO:0007669"/>
    <property type="project" value="InterPro"/>
</dbReference>
<name>A0A2P6VM22_9CHLO</name>
<accession>A0A2P6VM22</accession>
<dbReference type="PANTHER" id="PTHR10414">
    <property type="entry name" value="ETHANOLAMINEPHOSPHOTRANSFERASE"/>
    <property type="match status" value="1"/>
</dbReference>
<organism evidence="8 9">
    <name type="scientific">Micractinium conductrix</name>
    <dbReference type="NCBI Taxonomy" id="554055"/>
    <lineage>
        <taxon>Eukaryota</taxon>
        <taxon>Viridiplantae</taxon>
        <taxon>Chlorophyta</taxon>
        <taxon>core chlorophytes</taxon>
        <taxon>Trebouxiophyceae</taxon>
        <taxon>Chlorellales</taxon>
        <taxon>Chlorellaceae</taxon>
        <taxon>Chlorella clade</taxon>
        <taxon>Micractinium</taxon>
    </lineage>
</organism>
<keyword evidence="9" id="KW-1185">Reference proteome</keyword>
<feature type="transmembrane region" description="Helical" evidence="7">
    <location>
        <begin position="279"/>
        <end position="299"/>
    </location>
</feature>
<sequence>MPYLTKRALEGLRDYAYKPSGYTYLDELHQPIWNYITNNWLPLWLAPNLITLIGVSALVMAYVAAAVQLPDFAGSAPLWVYAGSAFATFFYLHMDCLDGKQARRTRNSSPLGQLFDHGCDALAVHLVLTNVACSLNLAMGWRPIAAAFIIMVPWVLAHWEEYHTGIMVYGNGAFGVTEANYSVVLLHLFTWAIRPQSWLIRPFASLVALPSVAAVLPRPVAALLAALQLNELVSITICSMAAQLACQQITRVVRLAGSKQLEHTTLPKAEHGNKQLGRAAAMAHLAQLAALFMMGWALLSLPATAPWQARVHNATFGVIYALQATRLIMAHMSKEPFSIALWTIAAMAAQILNHMFGWVDPLTCAYAVNAVVVVGYLHYVICMVREICAFLKIPCLTPSSDLGCPHTMAAKLKRCVRTYNSIEDFVEGEEWQEAVEALENVTSQVSGDPRGFDLTGDGERWEAAGGDEISEAGEFATVLYDKWVDVLGQAAENLEWEPAQWENLWKDLQKWGRALARAGLDFGGDTGMAELQDIIETYASGAPKQRKRKAPVEEAPADEAGDEAAAPAAAPEAKKAKEAEEEEEEDDDA</sequence>
<protein>
    <submittedName>
        <fullName evidence="8">CDP-Ethanolamine:DAG ethanolamine phosphotransferase</fullName>
    </submittedName>
</protein>
<evidence type="ECO:0000256" key="1">
    <source>
        <dbReference type="ARBA" id="ARBA00004370"/>
    </source>
</evidence>
<dbReference type="InterPro" id="IPR043130">
    <property type="entry name" value="CDP-OH_PTrfase_TM_dom"/>
</dbReference>
<evidence type="ECO:0000256" key="6">
    <source>
        <dbReference type="SAM" id="MobiDB-lite"/>
    </source>
</evidence>
<dbReference type="OrthoDB" id="196717at2759"/>
<feature type="compositionally biased region" description="Acidic residues" evidence="6">
    <location>
        <begin position="579"/>
        <end position="589"/>
    </location>
</feature>
<evidence type="ECO:0000256" key="7">
    <source>
        <dbReference type="SAM" id="Phobius"/>
    </source>
</evidence>
<keyword evidence="7" id="KW-0812">Transmembrane</keyword>